<name>A0A0V0QX49_PSEPJ</name>
<evidence type="ECO:0000313" key="2">
    <source>
        <dbReference type="EMBL" id="KRX06669.1"/>
    </source>
</evidence>
<gene>
    <name evidence="2" type="ORF">PPERSA_07903</name>
</gene>
<dbReference type="CDD" id="cd19756">
    <property type="entry name" value="Bbox2"/>
    <property type="match status" value="1"/>
</dbReference>
<sequence>MQIENCKYHNEQKIIAICLKRFCDNESRLACLQCILEKHLEHQQFCQFIEEYFKQQEYLEANNRKNLYKLTSEQLQYQNKVAKLQYLDKNIVQENNEDIIQTDDFQEDQMDIYQKQIIKSIEYQRMDVYIQKKKYDDFSENFKNKITEQVQQLKTAVVDKQSNIIETLQQYNNQKVDCQDKKKLRQNLEQDIKKIIDSKKIEQNQKAQQIKDFKNLKINVPQLNQDKLNKIQNEIKQIFSGINNQIIKNVGVSLGKQDFTFHPKLFATGVYKTSSDLKTIEYIKQDGNKRYALLSQPIEYGEQVKFKIVKQGSFTGVGVGYKKGLVEQNYDFNYSNKNYGGFFYSSNGYIWNCQEPFSQSNHYISKTFTTGDLVVVKYLGKYVEIEVWDNSQKKFQVKIKGINPNSSKGPIVPVVNCLQDSKITIIDD</sequence>
<dbReference type="EMBL" id="LDAU01000093">
    <property type="protein sequence ID" value="KRX06669.1"/>
    <property type="molecule type" value="Genomic_DNA"/>
</dbReference>
<comment type="caution">
    <text evidence="2">The sequence shown here is derived from an EMBL/GenBank/DDBJ whole genome shotgun (WGS) entry which is preliminary data.</text>
</comment>
<reference evidence="2 3" key="1">
    <citation type="journal article" date="2015" name="Sci. Rep.">
        <title>Genome of the facultative scuticociliatosis pathogen Pseudocohnilembus persalinus provides insight into its virulence through horizontal gene transfer.</title>
        <authorList>
            <person name="Xiong J."/>
            <person name="Wang G."/>
            <person name="Cheng J."/>
            <person name="Tian M."/>
            <person name="Pan X."/>
            <person name="Warren A."/>
            <person name="Jiang C."/>
            <person name="Yuan D."/>
            <person name="Miao W."/>
        </authorList>
    </citation>
    <scope>NUCLEOTIDE SEQUENCE [LARGE SCALE GENOMIC DNA]</scope>
    <source>
        <strain evidence="2">36N120E</strain>
    </source>
</reference>
<evidence type="ECO:0000256" key="1">
    <source>
        <dbReference type="SAM" id="Coils"/>
    </source>
</evidence>
<protein>
    <recommendedName>
        <fullName evidence="4">SPRY domain-containing protein</fullName>
    </recommendedName>
</protein>
<evidence type="ECO:0008006" key="4">
    <source>
        <dbReference type="Google" id="ProtNLM"/>
    </source>
</evidence>
<proteinExistence type="predicted"/>
<feature type="coiled-coil region" evidence="1">
    <location>
        <begin position="171"/>
        <end position="205"/>
    </location>
</feature>
<accession>A0A0V0QX49</accession>
<dbReference type="InParanoid" id="A0A0V0QX49"/>
<keyword evidence="1" id="KW-0175">Coiled coil</keyword>
<dbReference type="AlphaFoldDB" id="A0A0V0QX49"/>
<keyword evidence="3" id="KW-1185">Reference proteome</keyword>
<organism evidence="2 3">
    <name type="scientific">Pseudocohnilembus persalinus</name>
    <name type="common">Ciliate</name>
    <dbReference type="NCBI Taxonomy" id="266149"/>
    <lineage>
        <taxon>Eukaryota</taxon>
        <taxon>Sar</taxon>
        <taxon>Alveolata</taxon>
        <taxon>Ciliophora</taxon>
        <taxon>Intramacronucleata</taxon>
        <taxon>Oligohymenophorea</taxon>
        <taxon>Scuticociliatia</taxon>
        <taxon>Philasterida</taxon>
        <taxon>Pseudocohnilembidae</taxon>
        <taxon>Pseudocohnilembus</taxon>
    </lineage>
</organism>
<dbReference type="Proteomes" id="UP000054937">
    <property type="component" value="Unassembled WGS sequence"/>
</dbReference>
<evidence type="ECO:0000313" key="3">
    <source>
        <dbReference type="Proteomes" id="UP000054937"/>
    </source>
</evidence>